<keyword evidence="9" id="KW-0812">Transmembrane</keyword>
<keyword evidence="9" id="KW-1133">Transmembrane helix</keyword>
<keyword evidence="2" id="KW-0723">Serine/threonine-protein kinase</keyword>
<evidence type="ECO:0000256" key="3">
    <source>
        <dbReference type="ARBA" id="ARBA00022679"/>
    </source>
</evidence>
<dbReference type="EMBL" id="CM010718">
    <property type="protein sequence ID" value="RZC59073.1"/>
    <property type="molecule type" value="Genomic_DNA"/>
</dbReference>
<gene>
    <name evidence="10" type="ORF">C5167_006379</name>
</gene>
<protein>
    <recommendedName>
        <fullName evidence="1">non-specific serine/threonine protein kinase</fullName>
        <ecNumber evidence="1">2.7.11.1</ecNumber>
    </recommendedName>
</protein>
<proteinExistence type="predicted"/>
<comment type="catalytic activity">
    <reaction evidence="8">
        <text>L-seryl-[protein] + ATP = O-phospho-L-seryl-[protein] + ADP + H(+)</text>
        <dbReference type="Rhea" id="RHEA:17989"/>
        <dbReference type="Rhea" id="RHEA-COMP:9863"/>
        <dbReference type="Rhea" id="RHEA-COMP:11604"/>
        <dbReference type="ChEBI" id="CHEBI:15378"/>
        <dbReference type="ChEBI" id="CHEBI:29999"/>
        <dbReference type="ChEBI" id="CHEBI:30616"/>
        <dbReference type="ChEBI" id="CHEBI:83421"/>
        <dbReference type="ChEBI" id="CHEBI:456216"/>
        <dbReference type="EC" id="2.7.11.1"/>
    </reaction>
</comment>
<comment type="catalytic activity">
    <reaction evidence="7">
        <text>L-threonyl-[protein] + ATP = O-phospho-L-threonyl-[protein] + ADP + H(+)</text>
        <dbReference type="Rhea" id="RHEA:46608"/>
        <dbReference type="Rhea" id="RHEA-COMP:11060"/>
        <dbReference type="Rhea" id="RHEA-COMP:11605"/>
        <dbReference type="ChEBI" id="CHEBI:15378"/>
        <dbReference type="ChEBI" id="CHEBI:30013"/>
        <dbReference type="ChEBI" id="CHEBI:30616"/>
        <dbReference type="ChEBI" id="CHEBI:61977"/>
        <dbReference type="ChEBI" id="CHEBI:456216"/>
        <dbReference type="EC" id="2.7.11.1"/>
    </reaction>
</comment>
<accession>A0A4Y7JD90</accession>
<keyword evidence="9" id="KW-0472">Membrane</keyword>
<dbReference type="InterPro" id="IPR051420">
    <property type="entry name" value="Ser_Thr_Kinases_DiverseReg"/>
</dbReference>
<dbReference type="Gene3D" id="3.80.10.10">
    <property type="entry name" value="Ribonuclease Inhibitor"/>
    <property type="match status" value="1"/>
</dbReference>
<evidence type="ECO:0000256" key="1">
    <source>
        <dbReference type="ARBA" id="ARBA00012513"/>
    </source>
</evidence>
<dbReference type="PANTHER" id="PTHR48005:SF13">
    <property type="entry name" value="SERINE_THREONINE-PROTEIN KINASE DDB_G0278509-RELATED"/>
    <property type="match status" value="1"/>
</dbReference>
<dbReference type="Proteomes" id="UP000316621">
    <property type="component" value="Chromosome 4"/>
</dbReference>
<evidence type="ECO:0000256" key="9">
    <source>
        <dbReference type="SAM" id="Phobius"/>
    </source>
</evidence>
<evidence type="ECO:0000256" key="4">
    <source>
        <dbReference type="ARBA" id="ARBA00022741"/>
    </source>
</evidence>
<keyword evidence="3" id="KW-0808">Transferase</keyword>
<feature type="transmembrane region" description="Helical" evidence="9">
    <location>
        <begin position="219"/>
        <end position="242"/>
    </location>
</feature>
<reference evidence="10 11" key="1">
    <citation type="journal article" date="2018" name="Science">
        <title>The opium poppy genome and morphinan production.</title>
        <authorList>
            <person name="Guo L."/>
            <person name="Winzer T."/>
            <person name="Yang X."/>
            <person name="Li Y."/>
            <person name="Ning Z."/>
            <person name="He Z."/>
            <person name="Teodor R."/>
            <person name="Lu Y."/>
            <person name="Bowser T.A."/>
            <person name="Graham I.A."/>
            <person name="Ye K."/>
        </authorList>
    </citation>
    <scope>NUCLEOTIDE SEQUENCE [LARGE SCALE GENOMIC DNA]</scope>
    <source>
        <strain evidence="11">cv. HN1</strain>
        <tissue evidence="10">Leaves</tissue>
    </source>
</reference>
<evidence type="ECO:0000313" key="11">
    <source>
        <dbReference type="Proteomes" id="UP000316621"/>
    </source>
</evidence>
<dbReference type="GO" id="GO:0004674">
    <property type="term" value="F:protein serine/threonine kinase activity"/>
    <property type="evidence" value="ECO:0007669"/>
    <property type="project" value="UniProtKB-KW"/>
</dbReference>
<dbReference type="Gramene" id="RZC59073">
    <property type="protein sequence ID" value="RZC59073"/>
    <property type="gene ID" value="C5167_006379"/>
</dbReference>
<evidence type="ECO:0000256" key="7">
    <source>
        <dbReference type="ARBA" id="ARBA00047899"/>
    </source>
</evidence>
<sequence>MCVLENHMDRPRYNFCQAEKYRLRCRCFGQGIWIPGRIHSVTFSYRVSISNNSISTTSIGQSSGRWKKVVDEKGSHTNTVLDLHWNKKLKKGTSFGGINSHVPWLVENYVKKDFSCNQLTGEIAFNIVFLQVATLYGVLHSNILVGNIPSELGNMTRIHYFTPSYNNVSYNNLFGDIPTGNEFSSREKKGFLSLLNLTTISSFCQLYRKSQCKGKDFGLQYLMAFLCIALGALVLFLLIFYIHLTKACDSSREHGSSPELIHFCKQSSVSRLSSGLIK</sequence>
<keyword evidence="6" id="KW-0067">ATP-binding</keyword>
<name>A0A4Y7JD90_PAPSO</name>
<keyword evidence="5" id="KW-0418">Kinase</keyword>
<evidence type="ECO:0000256" key="2">
    <source>
        <dbReference type="ARBA" id="ARBA00022527"/>
    </source>
</evidence>
<dbReference type="InterPro" id="IPR032675">
    <property type="entry name" value="LRR_dom_sf"/>
</dbReference>
<dbReference type="AlphaFoldDB" id="A0A4Y7JD90"/>
<evidence type="ECO:0000256" key="8">
    <source>
        <dbReference type="ARBA" id="ARBA00048679"/>
    </source>
</evidence>
<evidence type="ECO:0000256" key="5">
    <source>
        <dbReference type="ARBA" id="ARBA00022777"/>
    </source>
</evidence>
<dbReference type="PANTHER" id="PTHR48005">
    <property type="entry name" value="LEUCINE RICH REPEAT KINASE 2"/>
    <property type="match status" value="1"/>
</dbReference>
<organism evidence="10 11">
    <name type="scientific">Papaver somniferum</name>
    <name type="common">Opium poppy</name>
    <dbReference type="NCBI Taxonomy" id="3469"/>
    <lineage>
        <taxon>Eukaryota</taxon>
        <taxon>Viridiplantae</taxon>
        <taxon>Streptophyta</taxon>
        <taxon>Embryophyta</taxon>
        <taxon>Tracheophyta</taxon>
        <taxon>Spermatophyta</taxon>
        <taxon>Magnoliopsida</taxon>
        <taxon>Ranunculales</taxon>
        <taxon>Papaveraceae</taxon>
        <taxon>Papaveroideae</taxon>
        <taxon>Papaver</taxon>
    </lineage>
</organism>
<dbReference type="GO" id="GO:0005524">
    <property type="term" value="F:ATP binding"/>
    <property type="evidence" value="ECO:0007669"/>
    <property type="project" value="UniProtKB-KW"/>
</dbReference>
<keyword evidence="4" id="KW-0547">Nucleotide-binding</keyword>
<evidence type="ECO:0000256" key="6">
    <source>
        <dbReference type="ARBA" id="ARBA00022840"/>
    </source>
</evidence>
<evidence type="ECO:0000313" key="10">
    <source>
        <dbReference type="EMBL" id="RZC59073.1"/>
    </source>
</evidence>
<keyword evidence="11" id="KW-1185">Reference proteome</keyword>
<dbReference type="EC" id="2.7.11.1" evidence="1"/>